<evidence type="ECO:0000313" key="2">
    <source>
        <dbReference type="Proteomes" id="UP000580250"/>
    </source>
</evidence>
<dbReference type="Proteomes" id="UP000580250">
    <property type="component" value="Unassembled WGS sequence"/>
</dbReference>
<organism evidence="1 2">
    <name type="scientific">Meloidogyne enterolobii</name>
    <name type="common">Root-knot nematode worm</name>
    <name type="synonym">Meloidogyne mayaguensis</name>
    <dbReference type="NCBI Taxonomy" id="390850"/>
    <lineage>
        <taxon>Eukaryota</taxon>
        <taxon>Metazoa</taxon>
        <taxon>Ecdysozoa</taxon>
        <taxon>Nematoda</taxon>
        <taxon>Chromadorea</taxon>
        <taxon>Rhabditida</taxon>
        <taxon>Tylenchina</taxon>
        <taxon>Tylenchomorpha</taxon>
        <taxon>Tylenchoidea</taxon>
        <taxon>Meloidogynidae</taxon>
        <taxon>Meloidogyninae</taxon>
        <taxon>Meloidogyne</taxon>
    </lineage>
</organism>
<dbReference type="EMBL" id="CAJEWN010002344">
    <property type="protein sequence ID" value="CAD2203217.1"/>
    <property type="molecule type" value="Genomic_DNA"/>
</dbReference>
<comment type="caution">
    <text evidence="1">The sequence shown here is derived from an EMBL/GenBank/DDBJ whole genome shotgun (WGS) entry which is preliminary data.</text>
</comment>
<evidence type="ECO:0000313" key="1">
    <source>
        <dbReference type="EMBL" id="CAD2203217.1"/>
    </source>
</evidence>
<name>A0A6V7XX70_MELEN</name>
<proteinExistence type="predicted"/>
<dbReference type="AlphaFoldDB" id="A0A6V7XX70"/>
<sequence>MYLDINSKIIKNNFNLNNNSELEDYLMQIYSMRMDHVNYVETNDNILLNKEGELFLNIFILIKNVEEKLISSNRVPFSFEKIELNENFFENQDDRLESFYFIF</sequence>
<reference evidence="1 2" key="1">
    <citation type="submission" date="2020-08" db="EMBL/GenBank/DDBJ databases">
        <authorList>
            <person name="Koutsovoulos G."/>
            <person name="Danchin GJ E."/>
        </authorList>
    </citation>
    <scope>NUCLEOTIDE SEQUENCE [LARGE SCALE GENOMIC DNA]</scope>
</reference>
<gene>
    <name evidence="1" type="ORF">MENT_LOCUS56889</name>
</gene>
<accession>A0A6V7XX70</accession>
<protein>
    <submittedName>
        <fullName evidence="1">Uncharacterized protein</fullName>
    </submittedName>
</protein>